<dbReference type="Gene3D" id="1.10.287.950">
    <property type="entry name" value="Methyl-accepting chemotaxis protein"/>
    <property type="match status" value="1"/>
</dbReference>
<organism evidence="3 4">
    <name type="scientific">Scyliorhinus torazame</name>
    <name type="common">Cloudy catshark</name>
    <name type="synonym">Catulus torazame</name>
    <dbReference type="NCBI Taxonomy" id="75743"/>
    <lineage>
        <taxon>Eukaryota</taxon>
        <taxon>Metazoa</taxon>
        <taxon>Chordata</taxon>
        <taxon>Craniata</taxon>
        <taxon>Vertebrata</taxon>
        <taxon>Chondrichthyes</taxon>
        <taxon>Elasmobranchii</taxon>
        <taxon>Galeomorphii</taxon>
        <taxon>Galeoidea</taxon>
        <taxon>Carcharhiniformes</taxon>
        <taxon>Scyliorhinidae</taxon>
        <taxon>Scyliorhinus</taxon>
    </lineage>
</organism>
<evidence type="ECO:0000259" key="2">
    <source>
        <dbReference type="Pfam" id="PF23219"/>
    </source>
</evidence>
<feature type="non-terminal residue" evidence="3">
    <location>
        <position position="1"/>
    </location>
</feature>
<dbReference type="STRING" id="75743.A0A401Q7H6"/>
<dbReference type="Proteomes" id="UP000288216">
    <property type="component" value="Unassembled WGS sequence"/>
</dbReference>
<dbReference type="Pfam" id="PF23219">
    <property type="entry name" value="LAMB1"/>
    <property type="match status" value="1"/>
</dbReference>
<sequence length="229" mass="26284">IENIANYVLSIKIPITPEEVKNKSKQIQDILSEIKDLDKALEKLNRHSEEAKILLKRAIKAENATQRIPSPKQLKKDLDDIKEVQKNVKDTVQKITDNLNDVQTKISQAGRKIESCFDKLMDLMNSVTKLQNEVEELENKISNNKKVSGMVMKKASEAKTQAEEAEQENTNNQQFLMRNPRTTDLEKKIQDGNKKIMEKTDYLSSLEQNVTAIKTEIEEKVSYYTDCQS</sequence>
<feature type="coiled-coil region" evidence="1">
    <location>
        <begin position="20"/>
        <end position="64"/>
    </location>
</feature>
<keyword evidence="1" id="KW-0175">Coiled coil</keyword>
<name>A0A401Q7H6_SCYTO</name>
<feature type="domain" description="LAMB1/2/3/4 helical" evidence="2">
    <location>
        <begin position="1"/>
        <end position="66"/>
    </location>
</feature>
<evidence type="ECO:0000313" key="4">
    <source>
        <dbReference type="Proteomes" id="UP000288216"/>
    </source>
</evidence>
<evidence type="ECO:0000256" key="1">
    <source>
        <dbReference type="SAM" id="Coils"/>
    </source>
</evidence>
<keyword evidence="4" id="KW-1185">Reference proteome</keyword>
<accession>A0A401Q7H6</accession>
<dbReference type="InterPro" id="IPR056558">
    <property type="entry name" value="LAMB1-4_helical"/>
</dbReference>
<feature type="coiled-coil region" evidence="1">
    <location>
        <begin position="120"/>
        <end position="147"/>
    </location>
</feature>
<evidence type="ECO:0000313" key="3">
    <source>
        <dbReference type="EMBL" id="GCB81322.1"/>
    </source>
</evidence>
<reference evidence="3 4" key="1">
    <citation type="journal article" date="2018" name="Nat. Ecol. Evol.">
        <title>Shark genomes provide insights into elasmobranch evolution and the origin of vertebrates.</title>
        <authorList>
            <person name="Hara Y"/>
            <person name="Yamaguchi K"/>
            <person name="Onimaru K"/>
            <person name="Kadota M"/>
            <person name="Koyanagi M"/>
            <person name="Keeley SD"/>
            <person name="Tatsumi K"/>
            <person name="Tanaka K"/>
            <person name="Motone F"/>
            <person name="Kageyama Y"/>
            <person name="Nozu R"/>
            <person name="Adachi N"/>
            <person name="Nishimura O"/>
            <person name="Nakagawa R"/>
            <person name="Tanegashima C"/>
            <person name="Kiyatake I"/>
            <person name="Matsumoto R"/>
            <person name="Murakumo K"/>
            <person name="Nishida K"/>
            <person name="Terakita A"/>
            <person name="Kuratani S"/>
            <person name="Sato K"/>
            <person name="Hyodo S Kuraku.S."/>
        </authorList>
    </citation>
    <scope>NUCLEOTIDE SEQUENCE [LARGE SCALE GENOMIC DNA]</scope>
</reference>
<dbReference type="EMBL" id="BFAA01018830">
    <property type="protein sequence ID" value="GCB81322.1"/>
    <property type="molecule type" value="Genomic_DNA"/>
</dbReference>
<comment type="caution">
    <text evidence="3">The sequence shown here is derived from an EMBL/GenBank/DDBJ whole genome shotgun (WGS) entry which is preliminary data.</text>
</comment>
<proteinExistence type="predicted"/>
<dbReference type="AlphaFoldDB" id="A0A401Q7H6"/>
<dbReference type="OMA" id="MTWRESC"/>
<gene>
    <name evidence="3" type="ORF">scyTo_0021375</name>
</gene>
<protein>
    <recommendedName>
        <fullName evidence="2">LAMB1/2/3/4 helical domain-containing protein</fullName>
    </recommendedName>
</protein>